<feature type="repeat" description="TPR" evidence="3">
    <location>
        <begin position="378"/>
        <end position="411"/>
    </location>
</feature>
<feature type="compositionally biased region" description="Basic residues" evidence="5">
    <location>
        <begin position="591"/>
        <end position="600"/>
    </location>
</feature>
<feature type="region of interest" description="Disordered" evidence="5">
    <location>
        <begin position="586"/>
        <end position="712"/>
    </location>
</feature>
<dbReference type="PANTHER" id="PTHR14027">
    <property type="entry name" value="RNA POLYMERASE-ASSOCIATED PROTEIN CTR9"/>
    <property type="match status" value="1"/>
</dbReference>
<keyword evidence="7" id="KW-1185">Reference proteome</keyword>
<name>A0A0L0DVH0_THETB</name>
<feature type="coiled-coil region" evidence="4">
    <location>
        <begin position="525"/>
        <end position="554"/>
    </location>
</feature>
<proteinExistence type="predicted"/>
<feature type="repeat" description="TPR" evidence="3">
    <location>
        <begin position="13"/>
        <end position="46"/>
    </location>
</feature>
<dbReference type="STRING" id="461836.A0A0L0DVH0"/>
<feature type="compositionally biased region" description="Pro residues" evidence="5">
    <location>
        <begin position="641"/>
        <end position="658"/>
    </location>
</feature>
<evidence type="ECO:0000313" key="7">
    <source>
        <dbReference type="Proteomes" id="UP000054408"/>
    </source>
</evidence>
<evidence type="ECO:0000256" key="3">
    <source>
        <dbReference type="PROSITE-ProRule" id="PRU00339"/>
    </source>
</evidence>
<dbReference type="InterPro" id="IPR019734">
    <property type="entry name" value="TPR_rpt"/>
</dbReference>
<dbReference type="eggNOG" id="KOG2002">
    <property type="taxonomic scope" value="Eukaryota"/>
</dbReference>
<dbReference type="GO" id="GO:0006355">
    <property type="term" value="P:regulation of DNA-templated transcription"/>
    <property type="evidence" value="ECO:0007669"/>
    <property type="project" value="InterPro"/>
</dbReference>
<dbReference type="PANTHER" id="PTHR14027:SF2">
    <property type="entry name" value="RNA POLYMERASE-ASSOCIATED PROTEIN CTR9 HOMOLOG"/>
    <property type="match status" value="1"/>
</dbReference>
<evidence type="ECO:0000256" key="2">
    <source>
        <dbReference type="ARBA" id="ARBA00022803"/>
    </source>
</evidence>
<keyword evidence="1" id="KW-0677">Repeat</keyword>
<dbReference type="AlphaFoldDB" id="A0A0L0DVH0"/>
<protein>
    <submittedName>
        <fullName evidence="6">TPR repeat-containing protein</fullName>
    </submittedName>
</protein>
<organism evidence="6 7">
    <name type="scientific">Thecamonas trahens ATCC 50062</name>
    <dbReference type="NCBI Taxonomy" id="461836"/>
    <lineage>
        <taxon>Eukaryota</taxon>
        <taxon>Apusozoa</taxon>
        <taxon>Apusomonadida</taxon>
        <taxon>Apusomonadidae</taxon>
        <taxon>Thecamonas</taxon>
    </lineage>
</organism>
<feature type="repeat" description="TPR" evidence="3">
    <location>
        <begin position="232"/>
        <end position="265"/>
    </location>
</feature>
<dbReference type="InterPro" id="IPR011990">
    <property type="entry name" value="TPR-like_helical_dom_sf"/>
</dbReference>
<dbReference type="EMBL" id="GL349440">
    <property type="protein sequence ID" value="KNC56167.1"/>
    <property type="molecule type" value="Genomic_DNA"/>
</dbReference>
<evidence type="ECO:0000313" key="6">
    <source>
        <dbReference type="EMBL" id="KNC56167.1"/>
    </source>
</evidence>
<dbReference type="RefSeq" id="XP_013761203.1">
    <property type="nucleotide sequence ID" value="XM_013905749.1"/>
</dbReference>
<dbReference type="OrthoDB" id="6265276at2759"/>
<dbReference type="Gene3D" id="1.25.40.10">
    <property type="entry name" value="Tetratricopeptide repeat domain"/>
    <property type="match status" value="4"/>
</dbReference>
<evidence type="ECO:0000256" key="4">
    <source>
        <dbReference type="SAM" id="Coils"/>
    </source>
</evidence>
<evidence type="ECO:0000256" key="5">
    <source>
        <dbReference type="SAM" id="MobiDB-lite"/>
    </source>
</evidence>
<keyword evidence="2 3" id="KW-0802">TPR repeat</keyword>
<feature type="repeat" description="TPR" evidence="3">
    <location>
        <begin position="81"/>
        <end position="114"/>
    </location>
</feature>
<reference evidence="6 7" key="1">
    <citation type="submission" date="2010-05" db="EMBL/GenBank/DDBJ databases">
        <title>The Genome Sequence of Thecamonas trahens ATCC 50062.</title>
        <authorList>
            <consortium name="The Broad Institute Genome Sequencing Platform"/>
            <person name="Russ C."/>
            <person name="Cuomo C."/>
            <person name="Shea T."/>
            <person name="Young S.K."/>
            <person name="Zeng Q."/>
            <person name="Koehrsen M."/>
            <person name="Haas B."/>
            <person name="Borodovsky M."/>
            <person name="Guigo R."/>
            <person name="Alvarado L."/>
            <person name="Berlin A."/>
            <person name="Bochicchio J."/>
            <person name="Borenstein D."/>
            <person name="Chapman S."/>
            <person name="Chen Z."/>
            <person name="Freedman E."/>
            <person name="Gellesch M."/>
            <person name="Goldberg J."/>
            <person name="Griggs A."/>
            <person name="Gujja S."/>
            <person name="Heilman E."/>
            <person name="Heiman D."/>
            <person name="Hepburn T."/>
            <person name="Howarth C."/>
            <person name="Jen D."/>
            <person name="Larson L."/>
            <person name="Mehta T."/>
            <person name="Park D."/>
            <person name="Pearson M."/>
            <person name="Roberts A."/>
            <person name="Saif S."/>
            <person name="Shenoy N."/>
            <person name="Sisk P."/>
            <person name="Stolte C."/>
            <person name="Sykes S."/>
            <person name="Thomson T."/>
            <person name="Walk T."/>
            <person name="White J."/>
            <person name="Yandava C."/>
            <person name="Burger G."/>
            <person name="Gray M.W."/>
            <person name="Holland P.W.H."/>
            <person name="King N."/>
            <person name="Lang F.B.F."/>
            <person name="Roger A.J."/>
            <person name="Ruiz-Trillo I."/>
            <person name="Lander E."/>
            <person name="Nusbaum C."/>
        </authorList>
    </citation>
    <scope>NUCLEOTIDE SEQUENCE [LARGE SCALE GENOMIC DNA]</scope>
    <source>
        <strain evidence="6 7">ATCC 50062</strain>
    </source>
</reference>
<dbReference type="SMART" id="SM00028">
    <property type="entry name" value="TPR"/>
    <property type="match status" value="8"/>
</dbReference>
<dbReference type="GeneID" id="25561881"/>
<dbReference type="GO" id="GO:0000993">
    <property type="term" value="F:RNA polymerase II complex binding"/>
    <property type="evidence" value="ECO:0007669"/>
    <property type="project" value="TreeGrafter"/>
</dbReference>
<feature type="compositionally biased region" description="Low complexity" evidence="5">
    <location>
        <begin position="680"/>
        <end position="699"/>
    </location>
</feature>
<dbReference type="GO" id="GO:0016593">
    <property type="term" value="C:Cdc73/Paf1 complex"/>
    <property type="evidence" value="ECO:0007669"/>
    <property type="project" value="TreeGrafter"/>
</dbReference>
<dbReference type="PROSITE" id="PS50005">
    <property type="entry name" value="TPR"/>
    <property type="match status" value="4"/>
</dbReference>
<dbReference type="SUPFAM" id="SSF48452">
    <property type="entry name" value="TPR-like"/>
    <property type="match status" value="2"/>
</dbReference>
<dbReference type="Pfam" id="PF13432">
    <property type="entry name" value="TPR_16"/>
    <property type="match status" value="1"/>
</dbReference>
<keyword evidence="4" id="KW-0175">Coiled coil</keyword>
<gene>
    <name evidence="6" type="ORF">AMSG_02183</name>
</gene>
<dbReference type="InterPro" id="IPR031101">
    <property type="entry name" value="Ctr9"/>
</dbReference>
<dbReference type="Pfam" id="PF14559">
    <property type="entry name" value="TPR_19"/>
    <property type="match status" value="2"/>
</dbReference>
<dbReference type="GO" id="GO:0006368">
    <property type="term" value="P:transcription elongation by RNA polymerase II"/>
    <property type="evidence" value="ECO:0007669"/>
    <property type="project" value="TreeGrafter"/>
</dbReference>
<accession>A0A0L0DVH0</accession>
<dbReference type="OMA" id="PNDINAW"/>
<sequence length="712" mass="77092">MAYEATDASLLRAEAAYLAGRVWHVRKDYTQANEFYKHAVMLRPNYPLALYAAAQMNVHRNHLTKALDGLRRLLKYAPNNFEALVFIGSLYARQQKRADALKALRAALALEPDHVETLIEYAQLIDSHSPAEALAAYTKAYDALVAGPGGAERIPAALHNNIGILQGVLGEFEAAEASFSAAYAALGMPDKPFAPLNRTVTFNRARALEDARRFAEARSLYSGLAEAFPEYVEPHLRLGCIARTLGRHQEASDHVKDAFAINPNDINAWSLRGSLNVEKKELQPAQKAFEHILGRVNKSDPYALLALGNIFYQSVRPSDAKTTKWLKRALTFFKQVLRADASNLFAANGIGIVLADKGQIGAAKVVFDSVREASSEFPDVYVNLGHCALAQKQYVKAITLYETALAKSADPHDVTILLFIARALFDQKLYAKARAMLSRCLRLEPTNIAARFDLALTIQSEAVAKLKLPESQRPVTVVKSAIRLLQHARSEYEYLYANNLASRAKEYIEYCDSALEDASLTLDAAEILEESLRSARARREAEEAAAAAAAAEAAAAAAAAAAAEAAEKAAIIQEDSKMLAIMRQNWENAPKTRKRKRKKTSQAAPSRNDLPEPEWEDDQDNPYMPGEGSGSGLGSGAESPASPPASPPPAADPTAPPPAKKRKTVVDSDSDDDDDNAGASEGNPPDSNSGPSPSPNEDSGLAEMDTTGAGDN</sequence>
<evidence type="ECO:0000256" key="1">
    <source>
        <dbReference type="ARBA" id="ARBA00022737"/>
    </source>
</evidence>
<feature type="compositionally biased region" description="Acidic residues" evidence="5">
    <location>
        <begin position="611"/>
        <end position="620"/>
    </location>
</feature>
<dbReference type="Proteomes" id="UP000054408">
    <property type="component" value="Unassembled WGS sequence"/>
</dbReference>